<proteinExistence type="predicted"/>
<reference evidence="2" key="1">
    <citation type="submission" date="2018-10" db="EMBL/GenBank/DDBJ databases">
        <authorList>
            <person name="Peiro R."/>
            <person name="Begona"/>
            <person name="Cbmso G."/>
            <person name="Lopez M."/>
            <person name="Gonzalez S."/>
            <person name="Sacristan E."/>
            <person name="Castillo E."/>
        </authorList>
    </citation>
    <scope>NUCLEOTIDE SEQUENCE [LARGE SCALE GENOMIC DNA]</scope>
</reference>
<comment type="caution">
    <text evidence="1">The sequence shown here is derived from an EMBL/GenBank/DDBJ whole genome shotgun (WGS) entry which is preliminary data.</text>
</comment>
<accession>A0A3S4CI78</accession>
<organism evidence="1 2">
    <name type="scientific">Rhodoplanes serenus</name>
    <dbReference type="NCBI Taxonomy" id="200615"/>
    <lineage>
        <taxon>Bacteria</taxon>
        <taxon>Pseudomonadati</taxon>
        <taxon>Pseudomonadota</taxon>
        <taxon>Alphaproteobacteria</taxon>
        <taxon>Hyphomicrobiales</taxon>
        <taxon>Nitrobacteraceae</taxon>
        <taxon>Rhodoplanes</taxon>
    </lineage>
</organism>
<dbReference type="AlphaFoldDB" id="A0A3S4CI78"/>
<protein>
    <submittedName>
        <fullName evidence="1">Uncharacterized protein</fullName>
    </submittedName>
</protein>
<dbReference type="EMBL" id="UWOC01000156">
    <property type="protein sequence ID" value="VCU09853.1"/>
    <property type="molecule type" value="Genomic_DNA"/>
</dbReference>
<name>A0A3S4CI78_9BRAD</name>
<dbReference type="RefSeq" id="WP_129609643.1">
    <property type="nucleotide sequence ID" value="NZ_UWOC01000156.1"/>
</dbReference>
<sequence>MSAGGVTPSGSSRHARLDPFALPIRFTTADTATDTRLRDVELGRDRVVLRRTVSGMRMAMALPLDHFLGVTLNVVPPGDNDDGAVAIVLSHRDPALSVPLYIADDGTEAIAEWQLWAKVLGLPLLIADPDGVLREPFPRLGSVRVGAPQLRRRRCGPVKRRRASILMRRKPGRMPARPRVIKDEREIIARS</sequence>
<evidence type="ECO:0000313" key="1">
    <source>
        <dbReference type="EMBL" id="VCU09853.1"/>
    </source>
</evidence>
<dbReference type="Pfam" id="PF19596">
    <property type="entry name" value="DUF6101"/>
    <property type="match status" value="1"/>
</dbReference>
<keyword evidence="2" id="KW-1185">Reference proteome</keyword>
<dbReference type="Proteomes" id="UP000289200">
    <property type="component" value="Unassembled WGS sequence"/>
</dbReference>
<gene>
    <name evidence="1" type="ORF">RHODGE_RHODGE_03022</name>
</gene>
<dbReference type="OrthoDB" id="8449893at2"/>
<evidence type="ECO:0000313" key="2">
    <source>
        <dbReference type="Proteomes" id="UP000289200"/>
    </source>
</evidence>
<dbReference type="InterPro" id="IPR046083">
    <property type="entry name" value="DUF6101"/>
</dbReference>